<dbReference type="OrthoDB" id="5124139at2"/>
<accession>A0A251YJY2</accession>
<keyword evidence="2" id="KW-1185">Reference proteome</keyword>
<protein>
    <submittedName>
        <fullName evidence="1">Uncharacterized protein</fullName>
    </submittedName>
</protein>
<reference evidence="1 2" key="1">
    <citation type="submission" date="2016-08" db="EMBL/GenBank/DDBJ databases">
        <title>Genome sequence of Clavibacter michiganensis spp strain CFBP8019.</title>
        <authorList>
            <person name="Thapa S.P."/>
            <person name="Coaker G."/>
            <person name="Jacques M.-A."/>
        </authorList>
    </citation>
    <scope>NUCLEOTIDE SEQUENCE [LARGE SCALE GENOMIC DNA]</scope>
    <source>
        <strain evidence="1">CFBP8019</strain>
    </source>
</reference>
<comment type="caution">
    <text evidence="1">The sequence shown here is derived from an EMBL/GenBank/DDBJ whole genome shotgun (WGS) entry which is preliminary data.</text>
</comment>
<proteinExistence type="predicted"/>
<dbReference type="EMBL" id="MDJZ01000016">
    <property type="protein sequence ID" value="OUE24453.1"/>
    <property type="molecule type" value="Genomic_DNA"/>
</dbReference>
<dbReference type="RefSeq" id="WP_086515166.1">
    <property type="nucleotide sequence ID" value="NZ_MDJZ01000016.1"/>
</dbReference>
<evidence type="ECO:0000313" key="1">
    <source>
        <dbReference type="EMBL" id="OUE24453.1"/>
    </source>
</evidence>
<dbReference type="Proteomes" id="UP000195101">
    <property type="component" value="Unassembled WGS sequence"/>
</dbReference>
<evidence type="ECO:0000313" key="2">
    <source>
        <dbReference type="Proteomes" id="UP000195101"/>
    </source>
</evidence>
<dbReference type="AlphaFoldDB" id="A0A251YJY2"/>
<organism evidence="1 2">
    <name type="scientific">Clavibacter michiganensis</name>
    <dbReference type="NCBI Taxonomy" id="28447"/>
    <lineage>
        <taxon>Bacteria</taxon>
        <taxon>Bacillati</taxon>
        <taxon>Actinomycetota</taxon>
        <taxon>Actinomycetes</taxon>
        <taxon>Micrococcales</taxon>
        <taxon>Microbacteriaceae</taxon>
        <taxon>Clavibacter</taxon>
    </lineage>
</organism>
<sequence>MLFGLGAGDAAQAAPAHLEQSALASSLLRGTFEQDLETGRITADQVATVAAEGVVGGGQHIDAWAAKGESHAQVAAEVRAEIQATGPSTAHAVENEAVQRTLASPDGRPVTKAEVIAQGDPGGIAESKAFWSGHEYYIPSKYMKTLIAVGAAVYLGTVCITLDLSKLSCVALGILVAGCAEYIKDGPCGEGYCFDFPKTWKSHCAD</sequence>
<gene>
    <name evidence="1" type="ORF">BFL37_11105</name>
</gene>
<name>A0A251YJY2_9MICO</name>